<organism evidence="1 2">
    <name type="scientific">Halosquirtibacter laminarini</name>
    <dbReference type="NCBI Taxonomy" id="3374600"/>
    <lineage>
        <taxon>Bacteria</taxon>
        <taxon>Pseudomonadati</taxon>
        <taxon>Bacteroidota</taxon>
        <taxon>Bacteroidia</taxon>
        <taxon>Marinilabiliales</taxon>
        <taxon>Prolixibacteraceae</taxon>
        <taxon>Halosquirtibacter</taxon>
    </lineage>
</organism>
<name>A0AC61NE47_9BACT</name>
<accession>A0AC61NE47</accession>
<dbReference type="EMBL" id="CP081303">
    <property type="protein sequence ID" value="QZE13848.1"/>
    <property type="molecule type" value="Genomic_DNA"/>
</dbReference>
<proteinExistence type="predicted"/>
<sequence>MLLWNKFGRALRCVVLSLGIVAALVSCSNDQALYKSEEFSVYRDHVTQGEYTAKVLSNTEMTSNYESPLNSVFSRAVEFKYSINRKDNDLPVNVNRRVIVRPTNGSYHTPIAKFGIFDADTAVVDDVKDPLESKTTVVFRLDLRDVLKSFKEKGYYIDIHGEKIVEKDFNGVYIAGGVPPLSWDFENFGDYQRMEDSDGDGIYEKKYVFNTFNPDRHVAHEWSLKEDISKYPQFTSDIPLLNALYRMALEEAKADSEKDGTWRTGQKWGGVWTRDVSYSTILGVGMIDPNRSLTSLRKKVRGGRIVQDTGSGGAWPVSSDRVVWTLAAWEVYKINGDSSWLKEAYSVISKSVEDDWKIVHDPKTGLMRGESSFLDWRKQTYPRWMDNVDIYSSKNLGTNAAHYEVYQILQQMASLLGDNSMMEVYKHRAELLKEAINKHLWQASKGFYGQYLYGRGTDVLSPKSETLGEAFTVLFDVANEERAQSVIANMPTVPYGAPCVFPQIPNIRPYHNNGIWPFVQSFYNLAAAKVGNEKALNAGLASIYRAAALFLTNKENMVADNGDFVTALNSSQMLWSISGNLSMIYKVFFGIQIDQKGLLHLNPVVPEVYKGKKRLSNLRLRNATLDIEMSGFGNQISEIYVNGKKEDKGIDLNRKANYQIKVVLDNKSFGQGQKTHLVENRFQLEMPSVEVKGEDLIWNRVEGADAYIIYCDNKVVTETSKLQYKLPKGASSSRYAVMSKSSASDLLNSYLSEPILIAPKGESKVLLKRFAKSKKVTIKGASSEMIELNGDKINKIVRAKIPTVKGQKYQLWMTYANGNGPWNTDNKCAIRSIYIDGVYVDPLVMPQRGVNEWGAIGNSNIISFVAKSNVTEVEVRFEDEDRNMNILVNQALVQDICFVRVQ</sequence>
<reference evidence="1" key="1">
    <citation type="submission" date="2021-08" db="EMBL/GenBank/DDBJ databases">
        <title>Novel anaerobic bacterium isolated from sea squirt in East Sea, Republic of Korea.</title>
        <authorList>
            <person name="Nguyen T.H."/>
            <person name="Li Z."/>
            <person name="Lee Y.-J."/>
            <person name="Ko J."/>
            <person name="Kim S.-G."/>
        </authorList>
    </citation>
    <scope>NUCLEOTIDE SEQUENCE</scope>
    <source>
        <strain evidence="1">KCTC 25031</strain>
    </source>
</reference>
<evidence type="ECO:0000313" key="1">
    <source>
        <dbReference type="EMBL" id="QZE13848.1"/>
    </source>
</evidence>
<evidence type="ECO:0000313" key="2">
    <source>
        <dbReference type="Proteomes" id="UP000826212"/>
    </source>
</evidence>
<gene>
    <name evidence="1" type="ORF">K4L44_15060</name>
</gene>
<keyword evidence="2" id="KW-1185">Reference proteome</keyword>
<dbReference type="Proteomes" id="UP000826212">
    <property type="component" value="Chromosome"/>
</dbReference>
<protein>
    <submittedName>
        <fullName evidence="1">Uncharacterized protein</fullName>
    </submittedName>
</protein>